<evidence type="ECO:0000313" key="3">
    <source>
        <dbReference type="Proteomes" id="UP000784294"/>
    </source>
</evidence>
<feature type="compositionally biased region" description="Basic and acidic residues" evidence="1">
    <location>
        <begin position="43"/>
        <end position="54"/>
    </location>
</feature>
<accession>A0A3S5ABG7</accession>
<keyword evidence="3" id="KW-1185">Reference proteome</keyword>
<dbReference type="AlphaFoldDB" id="A0A3S5ABG7"/>
<evidence type="ECO:0000313" key="2">
    <source>
        <dbReference type="EMBL" id="VEL11965.1"/>
    </source>
</evidence>
<proteinExistence type="predicted"/>
<protein>
    <submittedName>
        <fullName evidence="2">Uncharacterized protein</fullName>
    </submittedName>
</protein>
<dbReference type="Proteomes" id="UP000784294">
    <property type="component" value="Unassembled WGS sequence"/>
</dbReference>
<sequence>MKREKTESTVNSLYTQQVIPPKKSKMVTLSLVSYGLEDEEEDTHQGSDLEDKEGSQTSAYSISKSRLLRDGAFVETFFQPSESDGNDSSSPDLSSTLPFYKSSEPPTIMSQSFLQNHANSPVNVSSGHHTFLASETNLPDTESIRDIQNEKSLSQDIPDKVLVPSELVVPIETENRSSMIERLMGEVQMPSEPAGHCGMELQEKVERAVRRMHVDITYDPNYTIQANKAFRNPR</sequence>
<organism evidence="2 3">
    <name type="scientific">Protopolystoma xenopodis</name>
    <dbReference type="NCBI Taxonomy" id="117903"/>
    <lineage>
        <taxon>Eukaryota</taxon>
        <taxon>Metazoa</taxon>
        <taxon>Spiralia</taxon>
        <taxon>Lophotrochozoa</taxon>
        <taxon>Platyhelminthes</taxon>
        <taxon>Monogenea</taxon>
        <taxon>Polyopisthocotylea</taxon>
        <taxon>Polystomatidea</taxon>
        <taxon>Polystomatidae</taxon>
        <taxon>Protopolystoma</taxon>
    </lineage>
</organism>
<dbReference type="EMBL" id="CAAALY010013381">
    <property type="protein sequence ID" value="VEL11965.1"/>
    <property type="molecule type" value="Genomic_DNA"/>
</dbReference>
<reference evidence="2" key="1">
    <citation type="submission" date="2018-11" db="EMBL/GenBank/DDBJ databases">
        <authorList>
            <consortium name="Pathogen Informatics"/>
        </authorList>
    </citation>
    <scope>NUCLEOTIDE SEQUENCE</scope>
</reference>
<feature type="region of interest" description="Disordered" evidence="1">
    <location>
        <begin position="78"/>
        <end position="102"/>
    </location>
</feature>
<feature type="region of interest" description="Disordered" evidence="1">
    <location>
        <begin position="36"/>
        <end position="63"/>
    </location>
</feature>
<gene>
    <name evidence="2" type="ORF">PXEA_LOCUS5405</name>
</gene>
<comment type="caution">
    <text evidence="2">The sequence shown here is derived from an EMBL/GenBank/DDBJ whole genome shotgun (WGS) entry which is preliminary data.</text>
</comment>
<name>A0A3S5ABG7_9PLAT</name>
<dbReference type="OrthoDB" id="1714508at2759"/>
<feature type="compositionally biased region" description="Low complexity" evidence="1">
    <location>
        <begin position="86"/>
        <end position="95"/>
    </location>
</feature>
<evidence type="ECO:0000256" key="1">
    <source>
        <dbReference type="SAM" id="MobiDB-lite"/>
    </source>
</evidence>